<reference evidence="2 3" key="1">
    <citation type="submission" date="2021-03" db="EMBL/GenBank/DDBJ databases">
        <title>Complete genome of Polaribacter_sp.G4M1.</title>
        <authorList>
            <person name="Jeong S.W."/>
            <person name="Bae J.W."/>
        </authorList>
    </citation>
    <scope>NUCLEOTIDE SEQUENCE [LARGE SCALE GENOMIC DNA]</scope>
    <source>
        <strain evidence="2 3">G4M1</strain>
    </source>
</reference>
<accession>A0ABX7SV35</accession>
<dbReference type="PROSITE" id="PS51459">
    <property type="entry name" value="FIDO"/>
    <property type="match status" value="1"/>
</dbReference>
<protein>
    <submittedName>
        <fullName evidence="2">Virulence RhuM family protein</fullName>
    </submittedName>
</protein>
<keyword evidence="3" id="KW-1185">Reference proteome</keyword>
<dbReference type="InterPro" id="IPR053737">
    <property type="entry name" value="Type_II_TA_Toxin"/>
</dbReference>
<dbReference type="EMBL" id="CP071795">
    <property type="protein sequence ID" value="QTD38036.1"/>
    <property type="molecule type" value="Genomic_DNA"/>
</dbReference>
<sequence length="174" mass="19846">MENKVEIYRANDNSIELTVTLDGDTVWLNRQQLSVLLGRDVKTIGKHISNIYKEGELTKNSTIAKFATVQQEGKREVEREIDFYNLDVIISLGYLVKSKKGVHLLYFIVKNHPFNDGNKRSGAFAFIWLLQKANYDFTNKISPETLTTLTLLIATSLPEEKEKMIGLVLLLLNN</sequence>
<dbReference type="PANTHER" id="PTHR35810">
    <property type="entry name" value="CYTOPLASMIC PROTEIN-RELATED"/>
    <property type="match status" value="1"/>
</dbReference>
<organism evidence="2 3">
    <name type="scientific">Polaribacter batillariae</name>
    <dbReference type="NCBI Taxonomy" id="2808900"/>
    <lineage>
        <taxon>Bacteria</taxon>
        <taxon>Pseudomonadati</taxon>
        <taxon>Bacteroidota</taxon>
        <taxon>Flavobacteriia</taxon>
        <taxon>Flavobacteriales</taxon>
        <taxon>Flavobacteriaceae</taxon>
    </lineage>
</organism>
<evidence type="ECO:0000313" key="3">
    <source>
        <dbReference type="Proteomes" id="UP000663935"/>
    </source>
</evidence>
<dbReference type="PANTHER" id="PTHR35810:SF1">
    <property type="entry name" value="CYTOPLASMIC PROTEIN"/>
    <property type="match status" value="1"/>
</dbReference>
<dbReference type="Proteomes" id="UP000663935">
    <property type="component" value="Chromosome"/>
</dbReference>
<dbReference type="Gene3D" id="1.20.120.1870">
    <property type="entry name" value="Fic/DOC protein, Fido domain"/>
    <property type="match status" value="1"/>
</dbReference>
<evidence type="ECO:0000313" key="2">
    <source>
        <dbReference type="EMBL" id="QTD38036.1"/>
    </source>
</evidence>
<dbReference type="InterPro" id="IPR011204">
    <property type="entry name" value="Virulence_RhuM-like"/>
</dbReference>
<dbReference type="SUPFAM" id="SSF140931">
    <property type="entry name" value="Fic-like"/>
    <property type="match status" value="1"/>
</dbReference>
<dbReference type="Pfam" id="PF13310">
    <property type="entry name" value="Virulence_RhuM"/>
    <property type="match status" value="1"/>
</dbReference>
<feature type="domain" description="Fido" evidence="1">
    <location>
        <begin position="36"/>
        <end position="173"/>
    </location>
</feature>
<gene>
    <name evidence="2" type="ORF">JL193_01655</name>
</gene>
<evidence type="ECO:0000259" key="1">
    <source>
        <dbReference type="PROSITE" id="PS51459"/>
    </source>
</evidence>
<proteinExistence type="predicted"/>
<dbReference type="RefSeq" id="WP_207972180.1">
    <property type="nucleotide sequence ID" value="NZ_CP071795.1"/>
</dbReference>
<dbReference type="InterPro" id="IPR036597">
    <property type="entry name" value="Fido-like_dom_sf"/>
</dbReference>
<name>A0ABX7SV35_9FLAO</name>
<dbReference type="InterPro" id="IPR003812">
    <property type="entry name" value="Fido"/>
</dbReference>